<protein>
    <submittedName>
        <fullName evidence="7">Class I SAM-dependent methyltransferase</fullName>
    </submittedName>
</protein>
<dbReference type="PIRSF" id="PIRSF003085">
    <property type="entry name" value="CMAS"/>
    <property type="match status" value="1"/>
</dbReference>
<sequence>MNTHEQSLEIRLTGREARLPRRVRAVLRLLEGLRGGAIALQLPGASPLRLGEGEVVASWTVTDMAMFDQVIASGDIGLGESWMDGQWHCDNLSALLGLLAANRESLGRAVRGSGWSLLLHRLMHLARKNTRRGARRNIAAHYDLGNDFYRLWLDPSMTYSAAVFADADEPLLDAQTRKYRRILDQLGAQPGQRILEVGCGWGGFAEIAARDYGCEVHGITLSPRQRDLAQARADAGGWADRVHFELRDYRDVQGTYDHIVSIEMIEAVGEAFWPTYYAQLKNCLAPGGRVVIQAITINEALFDGYRRGTDFIQRYIFPGGMLPTPTRVSADAGRAGLDTVDRFDFGLDYARTLQRWAVAFNSQQSAVRVQGFDERFVRMWQFYLAYCEAGFAAGDLGVHHFCLAHAEPERTQ</sequence>
<dbReference type="InterPro" id="IPR029063">
    <property type="entry name" value="SAM-dependent_MTases_sf"/>
</dbReference>
<dbReference type="CDD" id="cd02440">
    <property type="entry name" value="AdoMet_MTases"/>
    <property type="match status" value="1"/>
</dbReference>
<evidence type="ECO:0000256" key="4">
    <source>
        <dbReference type="ARBA" id="ARBA00022691"/>
    </source>
</evidence>
<gene>
    <name evidence="7" type="ORF">FHP91_11090</name>
</gene>
<keyword evidence="5" id="KW-0443">Lipid metabolism</keyword>
<dbReference type="SUPFAM" id="SSF53335">
    <property type="entry name" value="S-adenosyl-L-methionine-dependent methyltransferases"/>
    <property type="match status" value="1"/>
</dbReference>
<dbReference type="RefSeq" id="WP_144309670.1">
    <property type="nucleotide sequence ID" value="NZ_VMNK01000009.1"/>
</dbReference>
<dbReference type="GO" id="GO:0008168">
    <property type="term" value="F:methyltransferase activity"/>
    <property type="evidence" value="ECO:0007669"/>
    <property type="project" value="UniProtKB-KW"/>
</dbReference>
<dbReference type="EMBL" id="VMNK01000009">
    <property type="protein sequence ID" value="TVO55985.1"/>
    <property type="molecule type" value="Genomic_DNA"/>
</dbReference>
<dbReference type="Gene3D" id="3.40.50.150">
    <property type="entry name" value="Vaccinia Virus protein VP39"/>
    <property type="match status" value="1"/>
</dbReference>
<name>A0A557QSU5_9RHOO</name>
<keyword evidence="2 7" id="KW-0489">Methyltransferase</keyword>
<keyword evidence="3 7" id="KW-0808">Transferase</keyword>
<evidence type="ECO:0000313" key="7">
    <source>
        <dbReference type="EMBL" id="TVO55985.1"/>
    </source>
</evidence>
<reference evidence="7 8" key="1">
    <citation type="submission" date="2019-07" db="EMBL/GenBank/DDBJ databases">
        <title>The pathways for chlorine oxyanion respiration interact through the shared metabolite chlorate.</title>
        <authorList>
            <person name="Barnum T.P."/>
            <person name="Cheng Y."/>
            <person name="Hill K.A."/>
            <person name="Lucas L.N."/>
            <person name="Carlson H.K."/>
            <person name="Coates J.D."/>
        </authorList>
    </citation>
    <scope>NUCLEOTIDE SEQUENCE [LARGE SCALE GENOMIC DNA]</scope>
    <source>
        <strain evidence="7 8">SFB-3</strain>
    </source>
</reference>
<evidence type="ECO:0000256" key="2">
    <source>
        <dbReference type="ARBA" id="ARBA00022603"/>
    </source>
</evidence>
<evidence type="ECO:0000256" key="1">
    <source>
        <dbReference type="ARBA" id="ARBA00010815"/>
    </source>
</evidence>
<comment type="caution">
    <text evidence="7">The sequence shown here is derived from an EMBL/GenBank/DDBJ whole genome shotgun (WGS) entry which is preliminary data.</text>
</comment>
<dbReference type="Proteomes" id="UP000319502">
    <property type="component" value="Unassembled WGS sequence"/>
</dbReference>
<organism evidence="7 8">
    <name type="scientific">Denitromonas halophila</name>
    <dbReference type="NCBI Taxonomy" id="1629404"/>
    <lineage>
        <taxon>Bacteria</taxon>
        <taxon>Pseudomonadati</taxon>
        <taxon>Pseudomonadota</taxon>
        <taxon>Betaproteobacteria</taxon>
        <taxon>Rhodocyclales</taxon>
        <taxon>Zoogloeaceae</taxon>
        <taxon>Denitromonas</taxon>
    </lineage>
</organism>
<dbReference type="InterPro" id="IPR003333">
    <property type="entry name" value="CMAS"/>
</dbReference>
<dbReference type="GO" id="GO:0008610">
    <property type="term" value="P:lipid biosynthetic process"/>
    <property type="evidence" value="ECO:0007669"/>
    <property type="project" value="InterPro"/>
</dbReference>
<keyword evidence="4" id="KW-0949">S-adenosyl-L-methionine</keyword>
<accession>A0A557QSU5</accession>
<dbReference type="AlphaFoldDB" id="A0A557QSU5"/>
<comment type="similarity">
    <text evidence="1">Belongs to the CFA/CMAS family.</text>
</comment>
<dbReference type="GO" id="GO:0032259">
    <property type="term" value="P:methylation"/>
    <property type="evidence" value="ECO:0007669"/>
    <property type="project" value="UniProtKB-KW"/>
</dbReference>
<dbReference type="Pfam" id="PF02353">
    <property type="entry name" value="CMAS"/>
    <property type="match status" value="1"/>
</dbReference>
<evidence type="ECO:0000313" key="8">
    <source>
        <dbReference type="Proteomes" id="UP000319502"/>
    </source>
</evidence>
<keyword evidence="8" id="KW-1185">Reference proteome</keyword>
<dbReference type="PANTHER" id="PTHR43667:SF2">
    <property type="entry name" value="FATTY ACID C-METHYL TRANSFERASE"/>
    <property type="match status" value="1"/>
</dbReference>
<dbReference type="PANTHER" id="PTHR43667">
    <property type="entry name" value="CYCLOPROPANE-FATTY-ACYL-PHOSPHOLIPID SYNTHASE"/>
    <property type="match status" value="1"/>
</dbReference>
<proteinExistence type="inferred from homology"/>
<evidence type="ECO:0000256" key="5">
    <source>
        <dbReference type="ARBA" id="ARBA00023098"/>
    </source>
</evidence>
<evidence type="ECO:0000256" key="6">
    <source>
        <dbReference type="PIRSR" id="PIRSR003085-1"/>
    </source>
</evidence>
<feature type="active site" evidence="6">
    <location>
        <position position="387"/>
    </location>
</feature>
<dbReference type="OrthoDB" id="9782855at2"/>
<evidence type="ECO:0000256" key="3">
    <source>
        <dbReference type="ARBA" id="ARBA00022679"/>
    </source>
</evidence>
<dbReference type="InterPro" id="IPR050723">
    <property type="entry name" value="CFA/CMAS"/>
</dbReference>